<proteinExistence type="predicted"/>
<feature type="domain" description="Methyl-accepting transducer" evidence="4">
    <location>
        <begin position="528"/>
        <end position="707"/>
    </location>
</feature>
<comment type="caution">
    <text evidence="5">The sequence shown here is derived from an EMBL/GenBank/DDBJ whole genome shotgun (WGS) entry which is preliminary data.</text>
</comment>
<gene>
    <name evidence="5" type="ORF">FPD46_01560</name>
</gene>
<evidence type="ECO:0000256" key="1">
    <source>
        <dbReference type="ARBA" id="ARBA00023224"/>
    </source>
</evidence>
<organism evidence="5 6">
    <name type="scientific">Campylobacter peloridis</name>
    <dbReference type="NCBI Taxonomy" id="488546"/>
    <lineage>
        <taxon>Bacteria</taxon>
        <taxon>Pseudomonadati</taxon>
        <taxon>Campylobacterota</taxon>
        <taxon>Epsilonproteobacteria</taxon>
        <taxon>Campylobacterales</taxon>
        <taxon>Campylobacteraceae</taxon>
        <taxon>Campylobacter</taxon>
    </lineage>
</organism>
<evidence type="ECO:0000259" key="4">
    <source>
        <dbReference type="PROSITE" id="PS50111"/>
    </source>
</evidence>
<dbReference type="EMBL" id="VOWB01000023">
    <property type="protein sequence ID" value="TXE83771.1"/>
    <property type="molecule type" value="Genomic_DNA"/>
</dbReference>
<dbReference type="GO" id="GO:0007165">
    <property type="term" value="P:signal transduction"/>
    <property type="evidence" value="ECO:0007669"/>
    <property type="project" value="UniProtKB-KW"/>
</dbReference>
<dbReference type="SUPFAM" id="SSF58104">
    <property type="entry name" value="Methyl-accepting chemotaxis protein (MCP) signaling domain"/>
    <property type="match status" value="1"/>
</dbReference>
<evidence type="ECO:0000256" key="2">
    <source>
        <dbReference type="PROSITE-ProRule" id="PRU00284"/>
    </source>
</evidence>
<evidence type="ECO:0000256" key="3">
    <source>
        <dbReference type="SAM" id="Phobius"/>
    </source>
</evidence>
<dbReference type="Gene3D" id="1.10.287.950">
    <property type="entry name" value="Methyl-accepting chemotaxis protein"/>
    <property type="match status" value="1"/>
</dbReference>
<protein>
    <submittedName>
        <fullName evidence="5">Methyl-accepting chemotaxis protein</fullName>
    </submittedName>
</protein>
<dbReference type="Pfam" id="PF22673">
    <property type="entry name" value="MCP-like_PDC_1"/>
    <property type="match status" value="1"/>
</dbReference>
<dbReference type="Gene3D" id="6.10.340.10">
    <property type="match status" value="1"/>
</dbReference>
<dbReference type="InterPro" id="IPR004089">
    <property type="entry name" value="MCPsignal_dom"/>
</dbReference>
<evidence type="ECO:0000313" key="6">
    <source>
        <dbReference type="Proteomes" id="UP000321310"/>
    </source>
</evidence>
<keyword evidence="3" id="KW-0472">Membrane</keyword>
<feature type="transmembrane region" description="Helical" evidence="3">
    <location>
        <begin position="20"/>
        <end position="44"/>
    </location>
</feature>
<reference evidence="5 6" key="1">
    <citation type="submission" date="2019-07" db="EMBL/GenBank/DDBJ databases">
        <title>Rapid identification of Enteric Bacteria from Whole Genome Sequences (WGS) using Average Nucleotide Identity (ANI).</title>
        <authorList>
            <person name="Lane C."/>
        </authorList>
    </citation>
    <scope>NUCLEOTIDE SEQUENCE [LARGE SCALE GENOMIC DNA]</scope>
    <source>
        <strain evidence="5 6">2016D-0250</strain>
    </source>
</reference>
<keyword evidence="1 2" id="KW-0807">Transducer</keyword>
<dbReference type="PANTHER" id="PTHR32089:SF112">
    <property type="entry name" value="LYSOZYME-LIKE PROTEIN-RELATED"/>
    <property type="match status" value="1"/>
</dbReference>
<dbReference type="GO" id="GO:0016020">
    <property type="term" value="C:membrane"/>
    <property type="evidence" value="ECO:0007669"/>
    <property type="project" value="InterPro"/>
</dbReference>
<accession>A0A5C7DZQ2</accession>
<evidence type="ECO:0000313" key="5">
    <source>
        <dbReference type="EMBL" id="TXE83771.1"/>
    </source>
</evidence>
<dbReference type="PROSITE" id="PS50111">
    <property type="entry name" value="CHEMOTAXIS_TRANSDUC_2"/>
    <property type="match status" value="1"/>
</dbReference>
<name>A0A5C7DZQ2_9BACT</name>
<dbReference type="AlphaFoldDB" id="A0A5C7DZQ2"/>
<dbReference type="Gene3D" id="3.30.450.20">
    <property type="entry name" value="PAS domain"/>
    <property type="match status" value="1"/>
</dbReference>
<sequence>MIRNYFSRKEKTAMLRNLKLSTKVIAIVVFTIVVILGGISMLIIQRSTETLNEQINKTLMTSVFRYTNSAEAAIKSFFISAIGTQKIFNTLLEEGPISEKRIENILGETIDASSTIAYGYYYLKDGTAYKNLGVDNKYFINGKEFMVLMKDKDVKEAGGMTTIQASSDIASLRGVEHIMKGDKLYFGEPRWFDINGEKIFGSNIATPLIDKKGKVLGVLGMIFDMQILANDFNDPSRSVYQGDRRILLSNGGVIATHPNADFVTKKITDINPNATNVLEATKEIQVKGIDYVSDKGDDYHGAIRVFEVWPNTGIYWSMLAIAPTKTIYEPISSLRNLILISSLIGVVVIIIVLSFAMKSIVTIRVQRLQNHLMKFFKYLNHEIPNIEELIPRYNDEIGKMARAINDNVQYIQANLEKDEITVKNILDVSHDIEKGHFTQRIETTPVNPKLIELKEVLNKMLEDMQRKIGKDLNEIERVFASFQNLDFSDKLENAEGEIEKSINAVGVEIKKMLQASLKQGELLQTKADALKESVLQLNDGAQKQADSLQESAAAVEEMSASMNAVAARTEEVIKQSSDIKEVTDVIRDIADQINLLALNAAIEAARAGEHGRGFAVVADEVRNLAERTQKSLGEIEANTNILVQSINEMGESIKEQALGISQINQAVSVIDGLTKENSQIAHATNSVANEVDLMSADIVAEVRRKKF</sequence>
<dbReference type="SMART" id="SM00283">
    <property type="entry name" value="MA"/>
    <property type="match status" value="1"/>
</dbReference>
<dbReference type="Proteomes" id="UP000321310">
    <property type="component" value="Unassembled WGS sequence"/>
</dbReference>
<dbReference type="Pfam" id="PF00015">
    <property type="entry name" value="MCPsignal"/>
    <property type="match status" value="1"/>
</dbReference>
<dbReference type="CDD" id="cd18773">
    <property type="entry name" value="PDC1_HK_sensor"/>
    <property type="match status" value="1"/>
</dbReference>
<feature type="transmembrane region" description="Helical" evidence="3">
    <location>
        <begin position="337"/>
        <end position="357"/>
    </location>
</feature>
<keyword evidence="3" id="KW-0812">Transmembrane</keyword>
<keyword evidence="3" id="KW-1133">Transmembrane helix</keyword>
<dbReference type="PANTHER" id="PTHR32089">
    <property type="entry name" value="METHYL-ACCEPTING CHEMOTAXIS PROTEIN MCPB"/>
    <property type="match status" value="1"/>
</dbReference>